<dbReference type="OrthoDB" id="2501249at2759"/>
<gene>
    <name evidence="5" type="ORF">AMATHDRAFT_53331</name>
</gene>
<dbReference type="PANTHER" id="PTHR41237">
    <property type="entry name" value="37S RIBOSOMAL PROTEIN MRP21, MITOCHONDRIAL"/>
    <property type="match status" value="1"/>
</dbReference>
<evidence type="ECO:0000256" key="2">
    <source>
        <dbReference type="ARBA" id="ARBA00022980"/>
    </source>
</evidence>
<name>A0A2A9P098_9AGAR</name>
<evidence type="ECO:0000313" key="6">
    <source>
        <dbReference type="Proteomes" id="UP000242287"/>
    </source>
</evidence>
<dbReference type="AlphaFoldDB" id="A0A2A9P098"/>
<organism evidence="5 6">
    <name type="scientific">Amanita thiersii Skay4041</name>
    <dbReference type="NCBI Taxonomy" id="703135"/>
    <lineage>
        <taxon>Eukaryota</taxon>
        <taxon>Fungi</taxon>
        <taxon>Dikarya</taxon>
        <taxon>Basidiomycota</taxon>
        <taxon>Agaricomycotina</taxon>
        <taxon>Agaricomycetes</taxon>
        <taxon>Agaricomycetidae</taxon>
        <taxon>Agaricales</taxon>
        <taxon>Pluteineae</taxon>
        <taxon>Amanitaceae</taxon>
        <taxon>Amanita</taxon>
    </lineage>
</organism>
<protein>
    <recommendedName>
        <fullName evidence="7">Ribosomal protein S21</fullName>
    </recommendedName>
</protein>
<dbReference type="GO" id="GO:0070124">
    <property type="term" value="P:mitochondrial translational initiation"/>
    <property type="evidence" value="ECO:0007669"/>
    <property type="project" value="TreeGrafter"/>
</dbReference>
<accession>A0A2A9P098</accession>
<keyword evidence="3" id="KW-0687">Ribonucleoprotein</keyword>
<dbReference type="InterPro" id="IPR052837">
    <property type="entry name" value="Mitoribosomal_bS21"/>
</dbReference>
<dbReference type="EMBL" id="KZ301970">
    <property type="protein sequence ID" value="PFH54377.1"/>
    <property type="molecule type" value="Genomic_DNA"/>
</dbReference>
<dbReference type="STRING" id="703135.A0A2A9P098"/>
<sequence>MLSFVAASLFKPAASWAVRYSYTRPVSNTLTRLNSTASRQRPFIDASQAIQGFTNVPAPHKAARPLTADGEWARMAKELAKNEPLVANPFSGRTVRVVNNNLADAFRKLDGIIGRNKVRAQLKQSERHEQKGAKRRRLSSERWRKRFSHEVRLKVQLVEKIRRRGA</sequence>
<dbReference type="InterPro" id="IPR001911">
    <property type="entry name" value="Ribosomal_bS21"/>
</dbReference>
<evidence type="ECO:0000256" key="3">
    <source>
        <dbReference type="ARBA" id="ARBA00023274"/>
    </source>
</evidence>
<dbReference type="GO" id="GO:0005763">
    <property type="term" value="C:mitochondrial small ribosomal subunit"/>
    <property type="evidence" value="ECO:0007669"/>
    <property type="project" value="TreeGrafter"/>
</dbReference>
<evidence type="ECO:0008006" key="7">
    <source>
        <dbReference type="Google" id="ProtNLM"/>
    </source>
</evidence>
<keyword evidence="2" id="KW-0689">Ribosomal protein</keyword>
<dbReference type="GO" id="GO:0003735">
    <property type="term" value="F:structural constituent of ribosome"/>
    <property type="evidence" value="ECO:0007669"/>
    <property type="project" value="InterPro"/>
</dbReference>
<proteinExistence type="inferred from homology"/>
<dbReference type="PANTHER" id="PTHR41237:SF1">
    <property type="entry name" value="SMALL RIBOSOMAL SUBUNIT PROTEIN BS21M"/>
    <property type="match status" value="1"/>
</dbReference>
<keyword evidence="6" id="KW-1185">Reference proteome</keyword>
<feature type="region of interest" description="Disordered" evidence="4">
    <location>
        <begin position="121"/>
        <end position="141"/>
    </location>
</feature>
<dbReference type="Pfam" id="PF01165">
    <property type="entry name" value="Ribosomal_S21"/>
    <property type="match status" value="1"/>
</dbReference>
<evidence type="ECO:0000256" key="4">
    <source>
        <dbReference type="SAM" id="MobiDB-lite"/>
    </source>
</evidence>
<feature type="compositionally biased region" description="Basic and acidic residues" evidence="4">
    <location>
        <begin position="124"/>
        <end position="141"/>
    </location>
</feature>
<dbReference type="Proteomes" id="UP000242287">
    <property type="component" value="Unassembled WGS sequence"/>
</dbReference>
<reference evidence="5 6" key="1">
    <citation type="submission" date="2014-02" db="EMBL/GenBank/DDBJ databases">
        <title>Transposable element dynamics among asymbiotic and ectomycorrhizal Amanita fungi.</title>
        <authorList>
            <consortium name="DOE Joint Genome Institute"/>
            <person name="Hess J."/>
            <person name="Skrede I."/>
            <person name="Wolfe B."/>
            <person name="LaButti K."/>
            <person name="Ohm R.A."/>
            <person name="Grigoriev I.V."/>
            <person name="Pringle A."/>
        </authorList>
    </citation>
    <scope>NUCLEOTIDE SEQUENCE [LARGE SCALE GENOMIC DNA]</scope>
    <source>
        <strain evidence="5 6">SKay4041</strain>
    </source>
</reference>
<evidence type="ECO:0000313" key="5">
    <source>
        <dbReference type="EMBL" id="PFH54377.1"/>
    </source>
</evidence>
<comment type="similarity">
    <text evidence="1">Belongs to the bacterial ribosomal protein bS21 family.</text>
</comment>
<evidence type="ECO:0000256" key="1">
    <source>
        <dbReference type="ARBA" id="ARBA00006640"/>
    </source>
</evidence>